<dbReference type="NCBIfam" id="NF046090">
    <property type="entry name" value="halo_gas_GvpJ"/>
    <property type="match status" value="1"/>
</dbReference>
<keyword evidence="1" id="KW-0304">Gas vesicle</keyword>
<dbReference type="InterPro" id="IPR000638">
    <property type="entry name" value="Gas-vesicle_GvpA-like"/>
</dbReference>
<dbReference type="InterPro" id="IPR018493">
    <property type="entry name" value="GvpA-like_CS"/>
</dbReference>
<dbReference type="PANTHER" id="PTHR35344">
    <property type="entry name" value="GAS VESICLE STRUCTURAL PROTEIN 2-RELATED"/>
    <property type="match status" value="1"/>
</dbReference>
<protein>
    <submittedName>
        <fullName evidence="5">Gas vesicle protein GvpJ</fullName>
    </submittedName>
</protein>
<dbReference type="EMBL" id="JBHSDS010000010">
    <property type="protein sequence ID" value="MFC4360141.1"/>
    <property type="molecule type" value="Genomic_DNA"/>
</dbReference>
<proteinExistence type="inferred from homology"/>
<evidence type="ECO:0000313" key="6">
    <source>
        <dbReference type="Proteomes" id="UP001595921"/>
    </source>
</evidence>
<evidence type="ECO:0000313" key="5">
    <source>
        <dbReference type="EMBL" id="MFC4360141.1"/>
    </source>
</evidence>
<accession>A0ABD5PI51</accession>
<feature type="region of interest" description="Disordered" evidence="4">
    <location>
        <begin position="73"/>
        <end position="198"/>
    </location>
</feature>
<evidence type="ECO:0000256" key="1">
    <source>
        <dbReference type="ARBA" id="ARBA00022987"/>
    </source>
</evidence>
<organism evidence="5 6">
    <name type="scientific">Halobium salinum</name>
    <dbReference type="NCBI Taxonomy" id="1364940"/>
    <lineage>
        <taxon>Archaea</taxon>
        <taxon>Methanobacteriati</taxon>
        <taxon>Methanobacteriota</taxon>
        <taxon>Stenosarchaea group</taxon>
        <taxon>Halobacteria</taxon>
        <taxon>Halobacteriales</taxon>
        <taxon>Haloferacaceae</taxon>
        <taxon>Halobium</taxon>
    </lineage>
</organism>
<dbReference type="PROSITE" id="PS00669">
    <property type="entry name" value="GAS_VESICLE_A_2"/>
    <property type="match status" value="1"/>
</dbReference>
<dbReference type="Pfam" id="PF00741">
    <property type="entry name" value="Gas_vesicle"/>
    <property type="match status" value="1"/>
</dbReference>
<dbReference type="AlphaFoldDB" id="A0ABD5PI51"/>
<keyword evidence="6" id="KW-1185">Reference proteome</keyword>
<sequence>MSNPGPTRQQDSLKDVVEMLLDKGVVINADIAVSVGETELIGIRLRAALASFETAAKYGLEFPSGTDMQRVQEASGADGVIRGTADAANEVVGGTADGEDGDAGDRGERRLRGRPTEPGLASRIAVEDPSTDPAEGAVEESGEEDSESTEVEATVETSSGEGESSDDAVDAANEGTDDTDGDDGTETRDDDGEGDEPT</sequence>
<dbReference type="RefSeq" id="WP_390203123.1">
    <property type="nucleotide sequence ID" value="NZ_JAODIW010000008.1"/>
</dbReference>
<dbReference type="PANTHER" id="PTHR35344:SF4">
    <property type="entry name" value="GAS VESICLE PROTEIN A1"/>
    <property type="match status" value="1"/>
</dbReference>
<comment type="subcellular location">
    <subcellularLocation>
        <location evidence="2">Gas vesicle</location>
    </subcellularLocation>
</comment>
<dbReference type="InterPro" id="IPR050530">
    <property type="entry name" value="GvpA"/>
</dbReference>
<feature type="compositionally biased region" description="Acidic residues" evidence="4">
    <location>
        <begin position="163"/>
        <end position="198"/>
    </location>
</feature>
<name>A0ABD5PI51_9EURY</name>
<reference evidence="5 6" key="1">
    <citation type="journal article" date="2019" name="Int. J. Syst. Evol. Microbiol.">
        <title>The Global Catalogue of Microorganisms (GCM) 10K type strain sequencing project: providing services to taxonomists for standard genome sequencing and annotation.</title>
        <authorList>
            <consortium name="The Broad Institute Genomics Platform"/>
            <consortium name="The Broad Institute Genome Sequencing Center for Infectious Disease"/>
            <person name="Wu L."/>
            <person name="Ma J."/>
        </authorList>
    </citation>
    <scope>NUCLEOTIDE SEQUENCE [LARGE SCALE GENOMIC DNA]</scope>
    <source>
        <strain evidence="5 6">CGMCC 1.12553</strain>
    </source>
</reference>
<comment type="similarity">
    <text evidence="3">Belongs to the gas vesicle GvpA family.</text>
</comment>
<feature type="compositionally biased region" description="Acidic residues" evidence="4">
    <location>
        <begin position="137"/>
        <end position="150"/>
    </location>
</feature>
<dbReference type="Proteomes" id="UP001595921">
    <property type="component" value="Unassembled WGS sequence"/>
</dbReference>
<gene>
    <name evidence="5" type="primary">gvpJ</name>
    <name evidence="5" type="ORF">ACFO0N_19505</name>
</gene>
<evidence type="ECO:0000256" key="2">
    <source>
        <dbReference type="ARBA" id="ARBA00035108"/>
    </source>
</evidence>
<feature type="compositionally biased region" description="Low complexity" evidence="4">
    <location>
        <begin position="151"/>
        <end position="162"/>
    </location>
</feature>
<comment type="caution">
    <text evidence="5">The sequence shown here is derived from an EMBL/GenBank/DDBJ whole genome shotgun (WGS) entry which is preliminary data.</text>
</comment>
<dbReference type="PROSITE" id="PS00234">
    <property type="entry name" value="GAS_VESICLE_A_1"/>
    <property type="match status" value="1"/>
</dbReference>
<evidence type="ECO:0000256" key="3">
    <source>
        <dbReference type="ARBA" id="ARBA00035646"/>
    </source>
</evidence>
<dbReference type="GO" id="GO:0031411">
    <property type="term" value="C:gas vesicle"/>
    <property type="evidence" value="ECO:0007669"/>
    <property type="project" value="UniProtKB-SubCell"/>
</dbReference>
<evidence type="ECO:0000256" key="4">
    <source>
        <dbReference type="SAM" id="MobiDB-lite"/>
    </source>
</evidence>